<dbReference type="InterPro" id="IPR016152">
    <property type="entry name" value="PTrfase/Anion_transptr"/>
</dbReference>
<name>A0A2I5TEF7_SERS3</name>
<evidence type="ECO:0000313" key="10">
    <source>
        <dbReference type="Proteomes" id="UP000017700"/>
    </source>
</evidence>
<protein>
    <submittedName>
        <fullName evidence="9">PTS mannitol transporter subunit IIA</fullName>
    </submittedName>
</protein>
<evidence type="ECO:0000259" key="7">
    <source>
        <dbReference type="PROSITE" id="PS51094"/>
    </source>
</evidence>
<proteinExistence type="predicted"/>
<gene>
    <name evidence="9" type="primary">cmtB</name>
    <name evidence="8" type="ORF">CWC46_01640</name>
    <name evidence="9" type="ORF">Ser39006_001640</name>
</gene>
<reference evidence="9" key="4">
    <citation type="submission" date="2017-11" db="EMBL/GenBank/DDBJ databases">
        <title>Complete genome sequence of Serratia sp. ATCC 39006.</title>
        <authorList>
            <person name="Hampton H.G."/>
            <person name="Jackson S.A."/>
            <person name="Jauregui R."/>
            <person name="Poulter G.T.M."/>
            <person name="Salmond G.P.C."/>
            <person name="Fineran P.C."/>
        </authorList>
    </citation>
    <scope>NUCLEOTIDE SEQUENCE</scope>
    <source>
        <strain evidence="9">ATCC 39006</strain>
    </source>
</reference>
<dbReference type="GO" id="GO:0009401">
    <property type="term" value="P:phosphoenolpyruvate-dependent sugar phosphotransferase system"/>
    <property type="evidence" value="ECO:0007669"/>
    <property type="project" value="UniProtKB-KW"/>
</dbReference>
<dbReference type="KEGG" id="serq:CWC46_01640"/>
<keyword evidence="2" id="KW-0813">Transport</keyword>
<dbReference type="CDD" id="cd00211">
    <property type="entry name" value="PTS_IIA_fru"/>
    <property type="match status" value="1"/>
</dbReference>
<evidence type="ECO:0000256" key="2">
    <source>
        <dbReference type="ARBA" id="ARBA00022448"/>
    </source>
</evidence>
<evidence type="ECO:0000256" key="4">
    <source>
        <dbReference type="ARBA" id="ARBA00022679"/>
    </source>
</evidence>
<reference evidence="9 10" key="1">
    <citation type="journal article" date="2013" name="Genome Announc.">
        <title>Draft genome sequence of Serratia sp. strain ATCC 39006, a model bacterium for analysis of the biosynthesis and regulation of prodigiosin, a carbapenem, and gas vesicles.</title>
        <authorList>
            <person name="Fineran P.C."/>
            <person name="Iglesias Cans M.C."/>
            <person name="Ramsay J.P."/>
            <person name="Wilf N.M."/>
            <person name="Cossyleon D."/>
            <person name="McNeil M.B."/>
            <person name="Williamson N.R."/>
            <person name="Monson R.E."/>
            <person name="Becher S.A."/>
            <person name="Stanton J.A."/>
            <person name="Brugger K."/>
            <person name="Brown S.D."/>
            <person name="Salmond G.P."/>
        </authorList>
    </citation>
    <scope>NUCLEOTIDE SEQUENCE [LARGE SCALE GENOMIC DNA]</scope>
    <source>
        <strain evidence="9">ATCC 39006</strain>
        <strain evidence="10">ATCC 39006 / SC 11482</strain>
    </source>
</reference>
<comment type="subcellular location">
    <subcellularLocation>
        <location evidence="1">Cytoplasm</location>
    </subcellularLocation>
</comment>
<evidence type="ECO:0000313" key="11">
    <source>
        <dbReference type="Proteomes" id="UP000233778"/>
    </source>
</evidence>
<dbReference type="AlphaFoldDB" id="A0A2I5TEF7"/>
<dbReference type="Gene3D" id="3.40.930.10">
    <property type="entry name" value="Mannitol-specific EII, Chain A"/>
    <property type="match status" value="1"/>
</dbReference>
<keyword evidence="10" id="KW-1185">Reference proteome</keyword>
<dbReference type="GO" id="GO:0005737">
    <property type="term" value="C:cytoplasm"/>
    <property type="evidence" value="ECO:0007669"/>
    <property type="project" value="UniProtKB-SubCell"/>
</dbReference>
<dbReference type="KEGG" id="sera:Ser39006_001640"/>
<evidence type="ECO:0000256" key="3">
    <source>
        <dbReference type="ARBA" id="ARBA00022490"/>
    </source>
</evidence>
<evidence type="ECO:0000256" key="5">
    <source>
        <dbReference type="ARBA" id="ARBA00022683"/>
    </source>
</evidence>
<dbReference type="InterPro" id="IPR002178">
    <property type="entry name" value="PTS_EIIA_type-2_dom"/>
</dbReference>
<dbReference type="GO" id="GO:0016301">
    <property type="term" value="F:kinase activity"/>
    <property type="evidence" value="ECO:0007669"/>
    <property type="project" value="UniProtKB-KW"/>
</dbReference>
<sequence>MLSRWLTPEKIHVVESVNNWQEAIHRVAAPLIADKCINPKYIDAIFTSHQQQGPYYVLAPGLAMPHARPEQGVLRNGLSLLHINQGISFGTPDNDPVYVVIMLCAISGNEHIAMITQLAELFSDETRLQTLITANTPESIHTLLANCD</sequence>
<dbReference type="OrthoDB" id="1634238at2"/>
<dbReference type="Pfam" id="PF00359">
    <property type="entry name" value="PTS_EIIA_2"/>
    <property type="match status" value="1"/>
</dbReference>
<dbReference type="EMBL" id="CP025084">
    <property type="protein sequence ID" value="AUH02955.1"/>
    <property type="molecule type" value="Genomic_DNA"/>
</dbReference>
<evidence type="ECO:0000256" key="1">
    <source>
        <dbReference type="ARBA" id="ARBA00004496"/>
    </source>
</evidence>
<dbReference type="Proteomes" id="UP000017700">
    <property type="component" value="Chromosome"/>
</dbReference>
<dbReference type="PROSITE" id="PS00372">
    <property type="entry name" value="PTS_EIIA_TYPE_2_HIS"/>
    <property type="match status" value="1"/>
</dbReference>
<dbReference type="PANTHER" id="PTHR36203">
    <property type="entry name" value="ASCORBATE-SPECIFIC PTS SYSTEM EIIA COMPONENT"/>
    <property type="match status" value="1"/>
</dbReference>
<accession>A0A2I5TEF7</accession>
<organism evidence="9 10">
    <name type="scientific">Serratia sp. (strain ATCC 39006)</name>
    <name type="common">Prodigiosinella confusarubida</name>
    <dbReference type="NCBI Taxonomy" id="104623"/>
    <lineage>
        <taxon>Bacteria</taxon>
        <taxon>Pseudomonadati</taxon>
        <taxon>Pseudomonadota</taxon>
        <taxon>Gammaproteobacteria</taxon>
        <taxon>Enterobacterales</taxon>
        <taxon>Pectobacteriaceae</taxon>
        <taxon>Prodigiosinella</taxon>
    </lineage>
</organism>
<reference evidence="9" key="2">
    <citation type="submission" date="2013-09" db="EMBL/GenBank/DDBJ databases">
        <authorList>
            <person name="Wang G."/>
            <person name="Yang Y."/>
            <person name="Su Y."/>
        </authorList>
    </citation>
    <scope>NUCLEOTIDE SEQUENCE</scope>
    <source>
        <strain evidence="9">ATCC 39006</strain>
    </source>
</reference>
<reference evidence="8 11" key="3">
    <citation type="submission" date="2017-11" db="EMBL/GenBank/DDBJ databases">
        <title>Complete genome sequence of Serratia sp. ATCC 39006 LacA.</title>
        <authorList>
            <person name="Hampton H.G."/>
            <person name="Jackson S.A."/>
            <person name="Jauregui R."/>
            <person name="Poulter G.T.M."/>
            <person name="Salmond G.P.C."/>
            <person name="Fineran P.C."/>
        </authorList>
    </citation>
    <scope>NUCLEOTIDE SEQUENCE [LARGE SCALE GENOMIC DNA]</scope>
    <source>
        <strain evidence="8 11">ATCC 39006</strain>
    </source>
</reference>
<keyword evidence="5" id="KW-0598">Phosphotransferase system</keyword>
<keyword evidence="4" id="KW-0808">Transferase</keyword>
<evidence type="ECO:0000256" key="6">
    <source>
        <dbReference type="ARBA" id="ARBA00022777"/>
    </source>
</evidence>
<feature type="domain" description="PTS EIIA type-2" evidence="7">
    <location>
        <begin position="4"/>
        <end position="147"/>
    </location>
</feature>
<keyword evidence="6" id="KW-0418">Kinase</keyword>
<dbReference type="InterPro" id="IPR051351">
    <property type="entry name" value="Ascorbate-PTS_EIIA_comp"/>
</dbReference>
<dbReference type="STRING" id="104623.Ser39006_00628"/>
<evidence type="ECO:0000313" key="8">
    <source>
        <dbReference type="EMBL" id="AUG98640.1"/>
    </source>
</evidence>
<dbReference type="PANTHER" id="PTHR36203:SF4">
    <property type="entry name" value="MANNITOL-SPECIFIC CRYPTIC PHOSPHOTRANSFERASE ENZYME IIA COMPONENT"/>
    <property type="match status" value="1"/>
</dbReference>
<keyword evidence="3" id="KW-0963">Cytoplasm</keyword>
<evidence type="ECO:0000313" key="9">
    <source>
        <dbReference type="EMBL" id="AUH02955.1"/>
    </source>
</evidence>
<dbReference type="PROSITE" id="PS51094">
    <property type="entry name" value="PTS_EIIA_TYPE_2"/>
    <property type="match status" value="1"/>
</dbReference>
<dbReference type="Proteomes" id="UP000233778">
    <property type="component" value="Chromosome"/>
</dbReference>
<dbReference type="SUPFAM" id="SSF55804">
    <property type="entry name" value="Phoshotransferase/anion transport protein"/>
    <property type="match status" value="1"/>
</dbReference>
<dbReference type="RefSeq" id="WP_021013903.1">
    <property type="nucleotide sequence ID" value="NZ_CP025084.1"/>
</dbReference>
<dbReference type="EMBL" id="CP025085">
    <property type="protein sequence ID" value="AUG98640.1"/>
    <property type="molecule type" value="Genomic_DNA"/>
</dbReference>